<reference evidence="7" key="1">
    <citation type="submission" date="2023-06" db="EMBL/GenBank/DDBJ databases">
        <title>Genome-scale phylogeny and comparative genomics of the fungal order Sordariales.</title>
        <authorList>
            <consortium name="Lawrence Berkeley National Laboratory"/>
            <person name="Hensen N."/>
            <person name="Bonometti L."/>
            <person name="Westerberg I."/>
            <person name="Brannstrom I.O."/>
            <person name="Guillou S."/>
            <person name="Cros-Aarteil S."/>
            <person name="Calhoun S."/>
            <person name="Haridas S."/>
            <person name="Kuo A."/>
            <person name="Mondo S."/>
            <person name="Pangilinan J."/>
            <person name="Riley R."/>
            <person name="Labutti K."/>
            <person name="Andreopoulos B."/>
            <person name="Lipzen A."/>
            <person name="Chen C."/>
            <person name="Yanf M."/>
            <person name="Daum C."/>
            <person name="Ng V."/>
            <person name="Clum A."/>
            <person name="Steindorff A."/>
            <person name="Ohm R."/>
            <person name="Martin F."/>
            <person name="Silar P."/>
            <person name="Natvig D."/>
            <person name="Lalanne C."/>
            <person name="Gautier V."/>
            <person name="Ament-Velasquez S.L."/>
            <person name="Kruys A."/>
            <person name="Hutchinson M.I."/>
            <person name="Powell A.J."/>
            <person name="Barry K."/>
            <person name="Miller A.N."/>
            <person name="Grigoriev I.V."/>
            <person name="Debuchy R."/>
            <person name="Gladieux P."/>
            <person name="Thoren M.H."/>
            <person name="Johannesson H."/>
        </authorList>
    </citation>
    <scope>NUCLEOTIDE SEQUENCE</scope>
    <source>
        <strain evidence="7">SMH2532-1</strain>
    </source>
</reference>
<protein>
    <submittedName>
        <fullName evidence="7">Actin-2 protein</fullName>
    </submittedName>
</protein>
<comment type="similarity">
    <text evidence="6">Belongs to the actin family. ARP1 subfamily.</text>
</comment>
<dbReference type="Gene3D" id="3.90.640.10">
    <property type="entry name" value="Actin, Chain A, domain 4"/>
    <property type="match status" value="1"/>
</dbReference>
<keyword evidence="4" id="KW-0067">ATP-binding</keyword>
<dbReference type="InterPro" id="IPR004000">
    <property type="entry name" value="Actin"/>
</dbReference>
<dbReference type="GO" id="GO:0005524">
    <property type="term" value="F:ATP binding"/>
    <property type="evidence" value="ECO:0007669"/>
    <property type="project" value="UniProtKB-KW"/>
</dbReference>
<comment type="caution">
    <text evidence="7">The sequence shown here is derived from an EMBL/GenBank/DDBJ whole genome shotgun (WGS) entry which is preliminary data.</text>
</comment>
<dbReference type="Pfam" id="PF00022">
    <property type="entry name" value="Actin"/>
    <property type="match status" value="1"/>
</dbReference>
<evidence type="ECO:0000256" key="4">
    <source>
        <dbReference type="ARBA" id="ARBA00022840"/>
    </source>
</evidence>
<accession>A0AA39YH77</accession>
<dbReference type="PRINTS" id="PR00190">
    <property type="entry name" value="ACTIN"/>
</dbReference>
<evidence type="ECO:0000256" key="3">
    <source>
        <dbReference type="ARBA" id="ARBA00022741"/>
    </source>
</evidence>
<dbReference type="Proteomes" id="UP001174936">
    <property type="component" value="Unassembled WGS sequence"/>
</dbReference>
<organism evidence="7 8">
    <name type="scientific">Cercophora newfieldiana</name>
    <dbReference type="NCBI Taxonomy" id="92897"/>
    <lineage>
        <taxon>Eukaryota</taxon>
        <taxon>Fungi</taxon>
        <taxon>Dikarya</taxon>
        <taxon>Ascomycota</taxon>
        <taxon>Pezizomycotina</taxon>
        <taxon>Sordariomycetes</taxon>
        <taxon>Sordariomycetidae</taxon>
        <taxon>Sordariales</taxon>
        <taxon>Lasiosphaeriaceae</taxon>
        <taxon>Cercophora</taxon>
    </lineage>
</organism>
<gene>
    <name evidence="7" type="ORF">B0T16DRAFT_321675</name>
</gene>
<keyword evidence="5" id="KW-0206">Cytoskeleton</keyword>
<dbReference type="InterPro" id="IPR043129">
    <property type="entry name" value="ATPase_NBD"/>
</dbReference>
<dbReference type="CDD" id="cd10216">
    <property type="entry name" value="ASKHA_NBD_Arp1"/>
    <property type="match status" value="1"/>
</dbReference>
<dbReference type="FunFam" id="3.90.640.10:FF:000015">
    <property type="entry name" value="Actin-like protein"/>
    <property type="match status" value="1"/>
</dbReference>
<dbReference type="SMART" id="SM00268">
    <property type="entry name" value="ACTIN"/>
    <property type="match status" value="1"/>
</dbReference>
<evidence type="ECO:0000256" key="1">
    <source>
        <dbReference type="ARBA" id="ARBA00004245"/>
    </source>
</evidence>
<evidence type="ECO:0000313" key="7">
    <source>
        <dbReference type="EMBL" id="KAK0651477.1"/>
    </source>
</evidence>
<dbReference type="PANTHER" id="PTHR11937">
    <property type="entry name" value="ACTIN"/>
    <property type="match status" value="1"/>
</dbReference>
<name>A0AA39YH77_9PEZI</name>
<dbReference type="GO" id="GO:0005856">
    <property type="term" value="C:cytoskeleton"/>
    <property type="evidence" value="ECO:0007669"/>
    <property type="project" value="UniProtKB-SubCell"/>
</dbReference>
<dbReference type="AlphaFoldDB" id="A0AA39YH77"/>
<keyword evidence="8" id="KW-1185">Reference proteome</keyword>
<dbReference type="EMBL" id="JAULSV010000002">
    <property type="protein sequence ID" value="KAK0651477.1"/>
    <property type="molecule type" value="Genomic_DNA"/>
</dbReference>
<evidence type="ECO:0000256" key="6">
    <source>
        <dbReference type="ARBA" id="ARBA00038483"/>
    </source>
</evidence>
<evidence type="ECO:0000256" key="2">
    <source>
        <dbReference type="ARBA" id="ARBA00022490"/>
    </source>
</evidence>
<keyword evidence="3" id="KW-0547">Nucleotide-binding</keyword>
<evidence type="ECO:0000256" key="5">
    <source>
        <dbReference type="ARBA" id="ARBA00023212"/>
    </source>
</evidence>
<dbReference type="InterPro" id="IPR020902">
    <property type="entry name" value="Actin/actin-like_CS"/>
</dbReference>
<sequence>MSDSLLNVPIVLDNGSGTIRAGFAGDDVPKSVFPSFVGRPKHTRVLAGALEGDVFIGQKAATELRGLLKINYPLEHGIVTDWDDMDKIWSYVYDEGLKTLSEEHPVLLTEAPLNPRANRDMAAQVLFETFNVPALYISIQAVLSLYASGRTTGVVLDAGDGVSHAVPVFQGFTVPNSIRRIDVAGRDVTEHLQQLLRKNGYVFHTSAEKEVVRLIKESVSYVAKDPKKEEKEWAAAKTDPSKQAEYVLPDGNKLKIGTERFRAPEILFNPEIIGTEYPGVHQMVVDSINRTDLDLRKDLYANIVLSGGTTLTKGFGDRLLSEIQRVAVKDMRIKIFAPPERKYSTWIGGSILGGLSTFKKMWVSLDDWHEDPEIIHKKFN</sequence>
<dbReference type="Gene3D" id="3.30.420.40">
    <property type="match status" value="2"/>
</dbReference>
<dbReference type="FunFam" id="3.30.420.40:FF:000018">
    <property type="entry name" value="Actin-like protein (Centractin)"/>
    <property type="match status" value="1"/>
</dbReference>
<dbReference type="SUPFAM" id="SSF53067">
    <property type="entry name" value="Actin-like ATPase domain"/>
    <property type="match status" value="2"/>
</dbReference>
<evidence type="ECO:0000313" key="8">
    <source>
        <dbReference type="Proteomes" id="UP001174936"/>
    </source>
</evidence>
<keyword evidence="2" id="KW-0963">Cytoplasm</keyword>
<proteinExistence type="inferred from homology"/>
<dbReference type="PROSITE" id="PS01132">
    <property type="entry name" value="ACTINS_ACT_LIKE"/>
    <property type="match status" value="1"/>
</dbReference>
<comment type="subcellular location">
    <subcellularLocation>
        <location evidence="1">Cytoplasm</location>
        <location evidence="1">Cytoskeleton</location>
    </subcellularLocation>
</comment>